<proteinExistence type="predicted"/>
<dbReference type="InterPro" id="IPR036719">
    <property type="entry name" value="Neuro-gated_channel_TM_sf"/>
</dbReference>
<dbReference type="Gene3D" id="2.70.170.10">
    <property type="entry name" value="Neurotransmitter-gated ion-channel ligand-binding domain"/>
    <property type="match status" value="1"/>
</dbReference>
<feature type="transmembrane region" description="Helical" evidence="3">
    <location>
        <begin position="272"/>
        <end position="294"/>
    </location>
</feature>
<dbReference type="OrthoDB" id="10009749at2759"/>
<feature type="compositionally biased region" description="Polar residues" evidence="2">
    <location>
        <begin position="30"/>
        <end position="50"/>
    </location>
</feature>
<gene>
    <name evidence="4" type="ORF">EDS130_LOCUS8741</name>
    <name evidence="5" type="ORF">XAT740_LOCUS8705</name>
</gene>
<feature type="transmembrane region" description="Helical" evidence="3">
    <location>
        <begin position="378"/>
        <end position="403"/>
    </location>
</feature>
<evidence type="ECO:0000313" key="4">
    <source>
        <dbReference type="EMBL" id="CAF0879991.1"/>
    </source>
</evidence>
<keyword evidence="3" id="KW-0812">Transmembrane</keyword>
<dbReference type="Gene3D" id="1.20.58.390">
    <property type="entry name" value="Neurotransmitter-gated ion-channel transmembrane domain"/>
    <property type="match status" value="1"/>
</dbReference>
<comment type="caution">
    <text evidence="5">The sequence shown here is derived from an EMBL/GenBank/DDBJ whole genome shotgun (WGS) entry which is preliminary data.</text>
</comment>
<dbReference type="InterPro" id="IPR006201">
    <property type="entry name" value="Neur_channel"/>
</dbReference>
<organism evidence="5 6">
    <name type="scientific">Adineta ricciae</name>
    <name type="common">Rotifer</name>
    <dbReference type="NCBI Taxonomy" id="249248"/>
    <lineage>
        <taxon>Eukaryota</taxon>
        <taxon>Metazoa</taxon>
        <taxon>Spiralia</taxon>
        <taxon>Gnathifera</taxon>
        <taxon>Rotifera</taxon>
        <taxon>Eurotatoria</taxon>
        <taxon>Bdelloidea</taxon>
        <taxon>Adinetida</taxon>
        <taxon>Adinetidae</taxon>
        <taxon>Adineta</taxon>
    </lineage>
</organism>
<name>A0A814AJG3_ADIRI</name>
<feature type="region of interest" description="Disordered" evidence="2">
    <location>
        <begin position="1"/>
        <end position="50"/>
    </location>
</feature>
<dbReference type="GO" id="GO:0005230">
    <property type="term" value="F:extracellular ligand-gated monoatomic ion channel activity"/>
    <property type="evidence" value="ECO:0007669"/>
    <property type="project" value="InterPro"/>
</dbReference>
<dbReference type="GO" id="GO:0004888">
    <property type="term" value="F:transmembrane signaling receptor activity"/>
    <property type="evidence" value="ECO:0007669"/>
    <property type="project" value="InterPro"/>
</dbReference>
<evidence type="ECO:0000313" key="6">
    <source>
        <dbReference type="Proteomes" id="UP000663828"/>
    </source>
</evidence>
<evidence type="ECO:0000256" key="3">
    <source>
        <dbReference type="SAM" id="Phobius"/>
    </source>
</evidence>
<dbReference type="Proteomes" id="UP000663828">
    <property type="component" value="Unassembled WGS sequence"/>
</dbReference>
<dbReference type="PANTHER" id="PTHR18945">
    <property type="entry name" value="NEUROTRANSMITTER GATED ION CHANNEL"/>
    <property type="match status" value="1"/>
</dbReference>
<dbReference type="EMBL" id="CAJNOJ010000028">
    <property type="protein sequence ID" value="CAF0879991.1"/>
    <property type="molecule type" value="Genomic_DNA"/>
</dbReference>
<accession>A0A814AJG3</accession>
<dbReference type="GO" id="GO:0016020">
    <property type="term" value="C:membrane"/>
    <property type="evidence" value="ECO:0007669"/>
    <property type="project" value="UniProtKB-SubCell"/>
</dbReference>
<keyword evidence="6" id="KW-1185">Reference proteome</keyword>
<dbReference type="EMBL" id="CAJNOR010000437">
    <property type="protein sequence ID" value="CAF0914471.1"/>
    <property type="molecule type" value="Genomic_DNA"/>
</dbReference>
<dbReference type="AlphaFoldDB" id="A0A814AJG3"/>
<keyword evidence="3" id="KW-1133">Transmembrane helix</keyword>
<dbReference type="SUPFAM" id="SSF90112">
    <property type="entry name" value="Neurotransmitter-gated ion-channel transmembrane pore"/>
    <property type="match status" value="1"/>
</dbReference>
<comment type="subcellular location">
    <subcellularLocation>
        <location evidence="1">Membrane</location>
        <topology evidence="1">Multi-pass membrane protein</topology>
    </subcellularLocation>
</comment>
<reference evidence="5" key="1">
    <citation type="submission" date="2021-02" db="EMBL/GenBank/DDBJ databases">
        <authorList>
            <person name="Nowell W R."/>
        </authorList>
    </citation>
    <scope>NUCLEOTIDE SEQUENCE</scope>
</reference>
<dbReference type="Proteomes" id="UP000663852">
    <property type="component" value="Unassembled WGS sequence"/>
</dbReference>
<dbReference type="SUPFAM" id="SSF63712">
    <property type="entry name" value="Nicotinic receptor ligand binding domain-like"/>
    <property type="match status" value="1"/>
</dbReference>
<evidence type="ECO:0000256" key="1">
    <source>
        <dbReference type="ARBA" id="ARBA00004141"/>
    </source>
</evidence>
<sequence length="530" mass="61612">MHRFFPPRNVLYPNENPETSKSNYKRSNFRMKSSSHVISNPSNEDSNQKSNAREVRIRLVFVRIGDIDTLNEKYQADVYFEARWTDTMNVSLLDLTTDQQSQLLYENGIVRPDKFDAKEHWTPQLYIENAIGQIGEQDKWFTIMKKTTEKSESLLPPTANLEICEHRRFKGVFWEKLELNHFPADVQDLTISITTHHRFEDCQLVQDPQLRSSINREAFFDQQEWKLYEHVETELRESKEEYSYENESFGIVPKRHSVLAVTCRAARRPAYYYWNGFCLIFLITICAFCIFSIPPDLPQSRLQITCTLLLTSITFRWVVNRSLPTISYLTTLDKYAIISIIMLVLLCIWHAIIAAFIFLNPDVAVLKGIAHTNVYANIDRYVCIGAILCYIIIHIILLIWLICVPYKQRRKMEYLDREYAAKKCIQSSLSPKSYKSMQSDPNDLVFRRASSIHGPLPIVKSPVRPKKPSESVIVLPNPAAFVPIEEETSESMTKGATTVQLEEQDDVFYDHTNDINYELKSTQVHPVEKL</sequence>
<dbReference type="InterPro" id="IPR038050">
    <property type="entry name" value="Neuro_actylchol_rec"/>
</dbReference>
<feature type="transmembrane region" description="Helical" evidence="3">
    <location>
        <begin position="335"/>
        <end position="358"/>
    </location>
</feature>
<evidence type="ECO:0000256" key="2">
    <source>
        <dbReference type="SAM" id="MobiDB-lite"/>
    </source>
</evidence>
<protein>
    <submittedName>
        <fullName evidence="5">Uncharacterized protein</fullName>
    </submittedName>
</protein>
<keyword evidence="3" id="KW-0472">Membrane</keyword>
<dbReference type="InterPro" id="IPR036734">
    <property type="entry name" value="Neur_chan_lig-bd_sf"/>
</dbReference>
<evidence type="ECO:0000313" key="5">
    <source>
        <dbReference type="EMBL" id="CAF0914471.1"/>
    </source>
</evidence>